<evidence type="ECO:0000313" key="1">
    <source>
        <dbReference type="EMBL" id="MCC2126734.1"/>
    </source>
</evidence>
<protein>
    <submittedName>
        <fullName evidence="1">DUF5721 family protein</fullName>
    </submittedName>
</protein>
<dbReference type="Proteomes" id="UP001198220">
    <property type="component" value="Unassembled WGS sequence"/>
</dbReference>
<name>A0AAE3A8V0_9FIRM</name>
<organism evidence="1 2">
    <name type="scientific">Hominiventricola filiformis</name>
    <dbReference type="NCBI Taxonomy" id="2885352"/>
    <lineage>
        <taxon>Bacteria</taxon>
        <taxon>Bacillati</taxon>
        <taxon>Bacillota</taxon>
        <taxon>Clostridia</taxon>
        <taxon>Lachnospirales</taxon>
        <taxon>Lachnospiraceae</taxon>
        <taxon>Hominiventricola</taxon>
    </lineage>
</organism>
<gene>
    <name evidence="1" type="ORF">LKD36_11135</name>
</gene>
<evidence type="ECO:0000313" key="2">
    <source>
        <dbReference type="Proteomes" id="UP001198220"/>
    </source>
</evidence>
<reference evidence="1 2" key="1">
    <citation type="submission" date="2021-10" db="EMBL/GenBank/DDBJ databases">
        <title>Anaerobic single-cell dispensing facilitates the cultivation of human gut bacteria.</title>
        <authorList>
            <person name="Afrizal A."/>
        </authorList>
    </citation>
    <scope>NUCLEOTIDE SEQUENCE [LARGE SCALE GENOMIC DNA]</scope>
    <source>
        <strain evidence="1 2">CLA-AA-H276</strain>
    </source>
</reference>
<dbReference type="Pfam" id="PF18988">
    <property type="entry name" value="DUF5721"/>
    <property type="match status" value="1"/>
</dbReference>
<dbReference type="InterPro" id="IPR043779">
    <property type="entry name" value="DUF5721"/>
</dbReference>
<dbReference type="AlphaFoldDB" id="A0AAE3A8V0"/>
<keyword evidence="2" id="KW-1185">Reference proteome</keyword>
<sequence length="165" mass="19074">MIALQIADIRVFMKKLLLSETFDRFLLLEGSITTFNTFEIDGTLQKAYYSAEEQDQIGDRSLSLWSEVRPFCFELIKGKKTPLAFHFTFQLAASNVIRLLAQTGIDLPPEQIRGLLMNLRYDGHTLTCTTGTSLSVFTLDKKLDHAWDDMVRKYFHQQEIPFQQM</sequence>
<dbReference type="EMBL" id="JAJEPS010000010">
    <property type="protein sequence ID" value="MCC2126734.1"/>
    <property type="molecule type" value="Genomic_DNA"/>
</dbReference>
<comment type="caution">
    <text evidence="1">The sequence shown here is derived from an EMBL/GenBank/DDBJ whole genome shotgun (WGS) entry which is preliminary data.</text>
</comment>
<dbReference type="RefSeq" id="WP_308459640.1">
    <property type="nucleotide sequence ID" value="NZ_JAJEPS010000010.1"/>
</dbReference>
<proteinExistence type="predicted"/>
<accession>A0AAE3A8V0</accession>